<evidence type="ECO:0000256" key="2">
    <source>
        <dbReference type="ARBA" id="ARBA00022490"/>
    </source>
</evidence>
<keyword evidence="2 7" id="KW-0963">Cytoplasm</keyword>
<comment type="domain">
    <text evidence="7">Contains large globular domains required for ATP hydrolysis at each terminus and a third globular domain forming a flexible hinge near the middle of the molecule. These domains are separated by coiled-coil structures.</text>
</comment>
<evidence type="ECO:0000313" key="10">
    <source>
        <dbReference type="Proteomes" id="UP000019678"/>
    </source>
</evidence>
<accession>A0A017SXS6</accession>
<proteinExistence type="inferred from homology"/>
<dbReference type="HAMAP" id="MF_01894">
    <property type="entry name" value="Smc_prok"/>
    <property type="match status" value="1"/>
</dbReference>
<dbReference type="GO" id="GO:0007062">
    <property type="term" value="P:sister chromatid cohesion"/>
    <property type="evidence" value="ECO:0007669"/>
    <property type="project" value="InterPro"/>
</dbReference>
<dbReference type="InterPro" id="IPR027417">
    <property type="entry name" value="P-loop_NTPase"/>
</dbReference>
<keyword evidence="6 7" id="KW-0238">DNA-binding</keyword>
<comment type="function">
    <text evidence="7">Required for chromosome condensation and partitioning.</text>
</comment>
<dbReference type="Gene3D" id="3.30.70.1620">
    <property type="match status" value="1"/>
</dbReference>
<evidence type="ECO:0000256" key="4">
    <source>
        <dbReference type="ARBA" id="ARBA00022840"/>
    </source>
</evidence>
<dbReference type="EMBL" id="ASRX01000072">
    <property type="protein sequence ID" value="EYF01778.1"/>
    <property type="molecule type" value="Genomic_DNA"/>
</dbReference>
<evidence type="ECO:0000256" key="7">
    <source>
        <dbReference type="HAMAP-Rule" id="MF_01894"/>
    </source>
</evidence>
<comment type="caution">
    <text evidence="9">The sequence shown here is derived from an EMBL/GenBank/DDBJ whole genome shotgun (WGS) entry which is preliminary data.</text>
</comment>
<dbReference type="InterPro" id="IPR011890">
    <property type="entry name" value="SMC_prok"/>
</dbReference>
<dbReference type="GO" id="GO:0016887">
    <property type="term" value="F:ATP hydrolysis activity"/>
    <property type="evidence" value="ECO:0007669"/>
    <property type="project" value="InterPro"/>
</dbReference>
<dbReference type="GO" id="GO:0006260">
    <property type="term" value="P:DNA replication"/>
    <property type="evidence" value="ECO:0007669"/>
    <property type="project" value="UniProtKB-UniRule"/>
</dbReference>
<feature type="binding site" evidence="7">
    <location>
        <begin position="32"/>
        <end position="39"/>
    </location>
    <ligand>
        <name>ATP</name>
        <dbReference type="ChEBI" id="CHEBI:30616"/>
    </ligand>
</feature>
<dbReference type="SMART" id="SM00968">
    <property type="entry name" value="SMC_hinge"/>
    <property type="match status" value="1"/>
</dbReference>
<keyword evidence="3 7" id="KW-0547">Nucleotide-binding</keyword>
<feature type="coiled-coil region" evidence="7">
    <location>
        <begin position="888"/>
        <end position="943"/>
    </location>
</feature>
<dbReference type="eggNOG" id="COG1196">
    <property type="taxonomic scope" value="Bacteria"/>
</dbReference>
<dbReference type="Gene3D" id="3.40.50.300">
    <property type="entry name" value="P-loop containing nucleotide triphosphate hydrolases"/>
    <property type="match status" value="2"/>
</dbReference>
<evidence type="ECO:0000256" key="1">
    <source>
        <dbReference type="ARBA" id="ARBA00004496"/>
    </source>
</evidence>
<keyword evidence="4 7" id="KW-0067">ATP-binding</keyword>
<comment type="similarity">
    <text evidence="7">Belongs to the SMC family.</text>
</comment>
<feature type="coiled-coil region" evidence="7">
    <location>
        <begin position="174"/>
        <end position="222"/>
    </location>
</feature>
<dbReference type="STRING" id="1192034.CAP_7844"/>
<dbReference type="GO" id="GO:0007059">
    <property type="term" value="P:chromosome segregation"/>
    <property type="evidence" value="ECO:0007669"/>
    <property type="project" value="UniProtKB-UniRule"/>
</dbReference>
<dbReference type="CDD" id="cd03278">
    <property type="entry name" value="ABC_SMC_barmotin"/>
    <property type="match status" value="1"/>
</dbReference>
<dbReference type="OrthoDB" id="9808768at2"/>
<dbReference type="SUPFAM" id="SSF57997">
    <property type="entry name" value="Tropomyosin"/>
    <property type="match status" value="1"/>
</dbReference>
<evidence type="ECO:0000256" key="6">
    <source>
        <dbReference type="ARBA" id="ARBA00023125"/>
    </source>
</evidence>
<dbReference type="SUPFAM" id="SSF75553">
    <property type="entry name" value="Smc hinge domain"/>
    <property type="match status" value="1"/>
</dbReference>
<dbReference type="PANTHER" id="PTHR43977">
    <property type="entry name" value="STRUCTURAL MAINTENANCE OF CHROMOSOMES PROTEIN 3"/>
    <property type="match status" value="1"/>
</dbReference>
<dbReference type="FunFam" id="3.40.50.300:FF:000901">
    <property type="entry name" value="Chromosome partition protein Smc"/>
    <property type="match status" value="1"/>
</dbReference>
<dbReference type="InterPro" id="IPR036277">
    <property type="entry name" value="SMC_hinge_sf"/>
</dbReference>
<dbReference type="Gene3D" id="1.20.1060.20">
    <property type="match status" value="1"/>
</dbReference>
<protein>
    <recommendedName>
        <fullName evidence="7">Chromosome partition protein Smc</fullName>
    </recommendedName>
</protein>
<dbReference type="InterPro" id="IPR003395">
    <property type="entry name" value="RecF/RecN/SMC_N"/>
</dbReference>
<feature type="coiled-coil region" evidence="7">
    <location>
        <begin position="720"/>
        <end position="800"/>
    </location>
</feature>
<dbReference type="Proteomes" id="UP000019678">
    <property type="component" value="Unassembled WGS sequence"/>
</dbReference>
<evidence type="ECO:0000313" key="9">
    <source>
        <dbReference type="EMBL" id="EYF01778.1"/>
    </source>
</evidence>
<dbReference type="AlphaFoldDB" id="A0A017SXS6"/>
<name>A0A017SXS6_9BACT</name>
<dbReference type="GO" id="GO:0030261">
    <property type="term" value="P:chromosome condensation"/>
    <property type="evidence" value="ECO:0007669"/>
    <property type="project" value="InterPro"/>
</dbReference>
<evidence type="ECO:0000259" key="8">
    <source>
        <dbReference type="SMART" id="SM00968"/>
    </source>
</evidence>
<keyword evidence="5 7" id="KW-0175">Coiled coil</keyword>
<dbReference type="GO" id="GO:0005737">
    <property type="term" value="C:cytoplasm"/>
    <property type="evidence" value="ECO:0007669"/>
    <property type="project" value="UniProtKB-SubCell"/>
</dbReference>
<dbReference type="SUPFAM" id="SSF52540">
    <property type="entry name" value="P-loop containing nucleoside triphosphate hydrolases"/>
    <property type="match status" value="1"/>
</dbReference>
<comment type="subcellular location">
    <subcellularLocation>
        <location evidence="1 7">Cytoplasm</location>
    </subcellularLocation>
</comment>
<keyword evidence="10" id="KW-1185">Reference proteome</keyword>
<dbReference type="RefSeq" id="WP_044248815.1">
    <property type="nucleotide sequence ID" value="NZ_ASRX01000072.1"/>
</dbReference>
<feature type="coiled-coil region" evidence="7">
    <location>
        <begin position="458"/>
        <end position="506"/>
    </location>
</feature>
<comment type="subunit">
    <text evidence="7">Homodimer.</text>
</comment>
<feature type="coiled-coil region" evidence="7">
    <location>
        <begin position="276"/>
        <end position="401"/>
    </location>
</feature>
<dbReference type="Pfam" id="PF02463">
    <property type="entry name" value="SMC_N"/>
    <property type="match status" value="1"/>
</dbReference>
<organism evidence="9 10">
    <name type="scientific">Chondromyces apiculatus DSM 436</name>
    <dbReference type="NCBI Taxonomy" id="1192034"/>
    <lineage>
        <taxon>Bacteria</taxon>
        <taxon>Pseudomonadati</taxon>
        <taxon>Myxococcota</taxon>
        <taxon>Polyangia</taxon>
        <taxon>Polyangiales</taxon>
        <taxon>Polyangiaceae</taxon>
        <taxon>Chondromyces</taxon>
    </lineage>
</organism>
<dbReference type="PIRSF" id="PIRSF005719">
    <property type="entry name" value="SMC"/>
    <property type="match status" value="1"/>
</dbReference>
<feature type="domain" description="SMC hinge" evidence="8">
    <location>
        <begin position="526"/>
        <end position="644"/>
    </location>
</feature>
<dbReference type="GO" id="GO:0003677">
    <property type="term" value="F:DNA binding"/>
    <property type="evidence" value="ECO:0007669"/>
    <property type="project" value="UniProtKB-UniRule"/>
</dbReference>
<dbReference type="NCBIfam" id="TIGR02168">
    <property type="entry name" value="SMC_prok_B"/>
    <property type="match status" value="1"/>
</dbReference>
<sequence>MRIRKLEIAGFKSFVDRTVVQFDSDVLGIVGPNGCGKSNIVDAIRWCIGEQSAKHLRGKSMSDVIFNGSDTRPAHGMAEVTLVFDNSDPESAAQLPLEYKDYSEIAVTRRLFRDGTSEYLINRTQVRLKDVTDLFLGTGVGTKAYSIIEQGKIGLIVSARPEDRRMLIEEAAGITKYKARKRQAEQKIEQTRQNLLRIGDIVSEIERNLASLKRQAAKAERYVSYRKEVEDLILHEASHKLLEITVLRQREQAAHRDFGEREQVARTALGTREAELEVSRQEALACEERAERAQNEAFAADNEVRTHEAEIARARDRFRHLEERRTAAAREQAELERSIHELTAERAQLEAQLGAVAEEEAQESELALEQHERLEEVRHGERNAEQELTILRKRAAEAAAAVAAAEATLAGFDRRMGEMGQRRVKLEDELGRLSFEGEDIERRRADLSREAAESAGAKQYATDERARLDAELKTLREQAVTSDRTVEQAKNELNQRRNRLRALEELHTRLEGVGAGVKNLLKTRDPALLGLVADRIEAPAELTAAFAALLGDKLQVVVVSDLERATALLGELAQKKQGRASVIAAQPLTPLTPASSTPPFPEGEGVIGPLIERLRYAPEDEALVRALVGDAVVITTPEVGARLAAEGARCALVSLDGMVFRPDGTVSGGQGDAIAAGMIEQKREMRELHEIVASKSDEVTAMLEAQQALRQRVTDVGNALERARSEAHQAELQLLTAEKDLKRAEEQLATAHKRRAVVDQELEDLREHLDMASGEQDAARERLDQNRRKLEEAMGGQEHAEQVAAEWRERVLAQQSIVTDRKVRLARVRERATAARSTVERLTRSCEELRGRIDRLDKERTDGAVGAGRAAATIMLAHEALRRAATAAHTAQATLTDARRTLDEARQRHALRESGLRELRQQLTAITEQLRKHELALEKLAIEHTHLIEGVRERFRGLELHMVMGDYHKRPPVEASHRARIVELTELLDRMGPVNLDAVREYAEAEERHTYYAAQKADLEKAIADLESAIAQMNRESKRLFKQTYDSVNARFKVLFPRMFRGGSAELRLTNPEDMLETGIEILAQPPGKKLGNIELMSGGEKALTAVSLIFSIFQHKPSPFCILDEVDAPLDEANVTRYNEAIRSMTSHSQFILITHIKRTMQSVDVLYGVTMQEPGVSKLVSVRVNENIRRAEAPPSAAVA</sequence>
<reference evidence="9 10" key="1">
    <citation type="submission" date="2013-05" db="EMBL/GenBank/DDBJ databases">
        <title>Genome assembly of Chondromyces apiculatus DSM 436.</title>
        <authorList>
            <person name="Sharma G."/>
            <person name="Khatri I."/>
            <person name="Kaur C."/>
            <person name="Mayilraj S."/>
            <person name="Subramanian S."/>
        </authorList>
    </citation>
    <scope>NUCLEOTIDE SEQUENCE [LARGE SCALE GENOMIC DNA]</scope>
    <source>
        <strain evidence="9 10">DSM 436</strain>
    </source>
</reference>
<gene>
    <name evidence="7" type="primary">smc</name>
    <name evidence="9" type="ORF">CAP_7844</name>
</gene>
<dbReference type="GO" id="GO:0005524">
    <property type="term" value="F:ATP binding"/>
    <property type="evidence" value="ECO:0007669"/>
    <property type="project" value="UniProtKB-UniRule"/>
</dbReference>
<feature type="coiled-coil region" evidence="7">
    <location>
        <begin position="825"/>
        <end position="859"/>
    </location>
</feature>
<dbReference type="InterPro" id="IPR024704">
    <property type="entry name" value="SMC"/>
</dbReference>
<evidence type="ECO:0000256" key="3">
    <source>
        <dbReference type="ARBA" id="ARBA00022741"/>
    </source>
</evidence>
<evidence type="ECO:0000256" key="5">
    <source>
        <dbReference type="ARBA" id="ARBA00023054"/>
    </source>
</evidence>
<feature type="coiled-coil region" evidence="7">
    <location>
        <begin position="1012"/>
        <end position="1043"/>
    </location>
</feature>
<dbReference type="GO" id="GO:0005694">
    <property type="term" value="C:chromosome"/>
    <property type="evidence" value="ECO:0007669"/>
    <property type="project" value="InterPro"/>
</dbReference>
<dbReference type="InterPro" id="IPR010935">
    <property type="entry name" value="SMC_hinge"/>
</dbReference>
<dbReference type="Pfam" id="PF06470">
    <property type="entry name" value="SMC_hinge"/>
    <property type="match status" value="1"/>
</dbReference>